<organism evidence="5 6">
    <name type="scientific">Amycolatopsis samaneae</name>
    <dbReference type="NCBI Taxonomy" id="664691"/>
    <lineage>
        <taxon>Bacteria</taxon>
        <taxon>Bacillati</taxon>
        <taxon>Actinomycetota</taxon>
        <taxon>Actinomycetes</taxon>
        <taxon>Pseudonocardiales</taxon>
        <taxon>Pseudonocardiaceae</taxon>
        <taxon>Amycolatopsis</taxon>
    </lineage>
</organism>
<comment type="similarity">
    <text evidence="1">Belongs to the universal stress protein A family.</text>
</comment>
<dbReference type="Pfam" id="PF00582">
    <property type="entry name" value="Usp"/>
    <property type="match status" value="2"/>
</dbReference>
<dbReference type="RefSeq" id="WP_345400103.1">
    <property type="nucleotide sequence ID" value="NZ_BAABHG010000011.1"/>
</dbReference>
<feature type="domain" description="UspA" evidence="4">
    <location>
        <begin position="157"/>
        <end position="294"/>
    </location>
</feature>
<accession>A0ABW5GRA3</accession>
<proteinExistence type="inferred from homology"/>
<evidence type="ECO:0000256" key="3">
    <source>
        <dbReference type="ARBA" id="ARBA00022840"/>
    </source>
</evidence>
<dbReference type="Proteomes" id="UP001597419">
    <property type="component" value="Unassembled WGS sequence"/>
</dbReference>
<dbReference type="PANTHER" id="PTHR46268">
    <property type="entry name" value="STRESS RESPONSE PROTEIN NHAX"/>
    <property type="match status" value="1"/>
</dbReference>
<dbReference type="Gene3D" id="3.40.50.620">
    <property type="entry name" value="HUPs"/>
    <property type="match status" value="2"/>
</dbReference>
<gene>
    <name evidence="5" type="ORF">ACFSYJ_32680</name>
</gene>
<dbReference type="InterPro" id="IPR006016">
    <property type="entry name" value="UspA"/>
</dbReference>
<protein>
    <submittedName>
        <fullName evidence="5">Universal stress protein</fullName>
    </submittedName>
</protein>
<evidence type="ECO:0000256" key="2">
    <source>
        <dbReference type="ARBA" id="ARBA00022741"/>
    </source>
</evidence>
<dbReference type="InterPro" id="IPR014729">
    <property type="entry name" value="Rossmann-like_a/b/a_fold"/>
</dbReference>
<evidence type="ECO:0000313" key="6">
    <source>
        <dbReference type="Proteomes" id="UP001597419"/>
    </source>
</evidence>
<keyword evidence="2" id="KW-0547">Nucleotide-binding</keyword>
<feature type="domain" description="UspA" evidence="4">
    <location>
        <begin position="6"/>
        <end position="144"/>
    </location>
</feature>
<dbReference type="PRINTS" id="PR01438">
    <property type="entry name" value="UNVRSLSTRESS"/>
</dbReference>
<comment type="caution">
    <text evidence="5">The sequence shown here is derived from an EMBL/GenBank/DDBJ whole genome shotgun (WGS) entry which is preliminary data.</text>
</comment>
<keyword evidence="6" id="KW-1185">Reference proteome</keyword>
<dbReference type="PANTHER" id="PTHR46268:SF27">
    <property type="entry name" value="UNIVERSAL STRESS PROTEIN RV2623"/>
    <property type="match status" value="1"/>
</dbReference>
<reference evidence="6" key="1">
    <citation type="journal article" date="2019" name="Int. J. Syst. Evol. Microbiol.">
        <title>The Global Catalogue of Microorganisms (GCM) 10K type strain sequencing project: providing services to taxonomists for standard genome sequencing and annotation.</title>
        <authorList>
            <consortium name="The Broad Institute Genomics Platform"/>
            <consortium name="The Broad Institute Genome Sequencing Center for Infectious Disease"/>
            <person name="Wu L."/>
            <person name="Ma J."/>
        </authorList>
    </citation>
    <scope>NUCLEOTIDE SEQUENCE [LARGE SCALE GENOMIC DNA]</scope>
    <source>
        <strain evidence="6">CGMCC 4.7643</strain>
    </source>
</reference>
<evidence type="ECO:0000259" key="4">
    <source>
        <dbReference type="Pfam" id="PF00582"/>
    </source>
</evidence>
<dbReference type="InterPro" id="IPR006015">
    <property type="entry name" value="Universal_stress_UspA"/>
</dbReference>
<name>A0ABW5GRA3_9PSEU</name>
<dbReference type="SUPFAM" id="SSF52402">
    <property type="entry name" value="Adenine nucleotide alpha hydrolases-like"/>
    <property type="match status" value="2"/>
</dbReference>
<evidence type="ECO:0000313" key="5">
    <source>
        <dbReference type="EMBL" id="MFD2463407.1"/>
    </source>
</evidence>
<sequence length="305" mass="32587">MSGDPKPIVVGVDGSASALRAVGWAAAEARRRHVLLSLVHVVDEAPLAAVRFVPRYDEVVRIASMRGRRLLRQARDLARQAEPTVAQSEHLLRGTVSGWLRTESEDASLLVLGTEPAGAIGRLVAGSVAIDLAAHASCPVVLVRSHVAEDEPPETGPIVVGVAGTPASEAALAFAFEEAALRRTGLVVVHSLDDRLLVTLFEEGKRQLDHTAVEKHEDQALADRLAGWREKYPDVSVDRIVVRGRPATRLLDLADRAQLLVVGGRGRGGFTGLLFGSTSQDVLSRALCPVVVVRDYEDSGTPPRG</sequence>
<keyword evidence="3" id="KW-0067">ATP-binding</keyword>
<evidence type="ECO:0000256" key="1">
    <source>
        <dbReference type="ARBA" id="ARBA00008791"/>
    </source>
</evidence>
<dbReference type="EMBL" id="JBHUKU010000021">
    <property type="protein sequence ID" value="MFD2463407.1"/>
    <property type="molecule type" value="Genomic_DNA"/>
</dbReference>